<dbReference type="InterPro" id="IPR009241">
    <property type="entry name" value="HigB-like"/>
</dbReference>
<sequence length="296" mass="33537">MDHIVCINQNSFPAENSTEGAEKFAEAIQGVLELQSGTDRFLFYLDSNTGTLSDFEIANGYTYDNFITESTDYDLMSFLYEIEDKSPALDNLSEEQIEEMTAHSFYIASEPAAPYPDVYALSWAVSGYLLSISTSENWAENQIYISRADSDGRYVDDLLTLNNISNQNHGAYHYERIHSQDIETIIEPHIMTPHTIQWFNEQTAENRVRITDKLELARNREFNGGRPLFETLTGGEGLREVRIPAFSGGAIRILFKHLEDNKQALLVGFIKKSNGGGYEQAQIKADELYEKLLAKE</sequence>
<dbReference type="AlphaFoldDB" id="A0A1E5D6J1"/>
<keyword evidence="2" id="KW-1185">Reference proteome</keyword>
<dbReference type="Pfam" id="PF05973">
    <property type="entry name" value="Gp49"/>
    <property type="match status" value="1"/>
</dbReference>
<evidence type="ECO:0000313" key="1">
    <source>
        <dbReference type="EMBL" id="OEE79208.1"/>
    </source>
</evidence>
<evidence type="ECO:0000313" key="2">
    <source>
        <dbReference type="Proteomes" id="UP000094165"/>
    </source>
</evidence>
<organism evidence="1 2">
    <name type="scientific">Vibrio genomosp. F6 str. FF-238</name>
    <dbReference type="NCBI Taxonomy" id="1191298"/>
    <lineage>
        <taxon>Bacteria</taxon>
        <taxon>Pseudomonadati</taxon>
        <taxon>Pseudomonadota</taxon>
        <taxon>Gammaproteobacteria</taxon>
        <taxon>Vibrionales</taxon>
        <taxon>Vibrionaceae</taxon>
        <taxon>Vibrio</taxon>
    </lineage>
</organism>
<accession>A0A1E5D6J1</accession>
<comment type="caution">
    <text evidence="1">The sequence shown here is derived from an EMBL/GenBank/DDBJ whole genome shotgun (WGS) entry which is preliminary data.</text>
</comment>
<reference evidence="1 2" key="1">
    <citation type="journal article" date="2012" name="Science">
        <title>Ecological populations of bacteria act as socially cohesive units of antibiotic production and resistance.</title>
        <authorList>
            <person name="Cordero O.X."/>
            <person name="Wildschutte H."/>
            <person name="Kirkup B."/>
            <person name="Proehl S."/>
            <person name="Ngo L."/>
            <person name="Hussain F."/>
            <person name="Le Roux F."/>
            <person name="Mincer T."/>
            <person name="Polz M.F."/>
        </authorList>
    </citation>
    <scope>NUCLEOTIDE SEQUENCE [LARGE SCALE GENOMIC DNA]</scope>
    <source>
        <strain evidence="1 2">FF-238</strain>
    </source>
</reference>
<gene>
    <name evidence="1" type="ORF">A130_11795</name>
</gene>
<dbReference type="EMBL" id="AJYW02000028">
    <property type="protein sequence ID" value="OEE79208.1"/>
    <property type="molecule type" value="Genomic_DNA"/>
</dbReference>
<dbReference type="Proteomes" id="UP000094165">
    <property type="component" value="Unassembled WGS sequence"/>
</dbReference>
<proteinExistence type="predicted"/>
<protein>
    <submittedName>
        <fullName evidence="1">Uncharacterized protein</fullName>
    </submittedName>
</protein>
<name>A0A1E5D6J1_9VIBR</name>
<dbReference type="RefSeq" id="WP_017052915.1">
    <property type="nucleotide sequence ID" value="NZ_AJYW02000028.1"/>
</dbReference>